<keyword evidence="2" id="KW-0378">Hydrolase</keyword>
<keyword evidence="1" id="KW-0547">Nucleotide-binding</keyword>
<dbReference type="STRING" id="1051890.A0A3N4M2I8"/>
<dbReference type="GO" id="GO:0004386">
    <property type="term" value="F:helicase activity"/>
    <property type="evidence" value="ECO:0007669"/>
    <property type="project" value="UniProtKB-KW"/>
</dbReference>
<dbReference type="PANTHER" id="PTHR21529:SF4">
    <property type="entry name" value="TPR AND ANKYRIN REPEAT-CONTAINING PROTEIN 1"/>
    <property type="match status" value="1"/>
</dbReference>
<evidence type="ECO:0008006" key="10">
    <source>
        <dbReference type="Google" id="ProtNLM"/>
    </source>
</evidence>
<feature type="domain" description="UvrD-like helicase ATP-binding" evidence="6">
    <location>
        <begin position="94"/>
        <end position="195"/>
    </location>
</feature>
<feature type="compositionally biased region" description="Basic residues" evidence="5">
    <location>
        <begin position="1584"/>
        <end position="1603"/>
    </location>
</feature>
<dbReference type="Gene3D" id="3.40.50.300">
    <property type="entry name" value="P-loop containing nucleotide triphosphate hydrolases"/>
    <property type="match status" value="2"/>
</dbReference>
<sequence>MTLLENTVKAHDRQNFNISKSAGHRVGDTVDFTIFKGAYWPKLSAPRHMDAGLVFSEIMGVIKGVGSSKKGFCPLSREEYIARSTNLAPSFPTQSDRERLYGIYESYERIKSQRGEYDSIDNVTTLLNAITTPSMKRKLYDILQEIYVDEVQDQRTIEIELLLHLVQNPRGIHFAGDSAQCISNDSAFRFANVKALFYEHYINMDPVLAKPELFSLTKNFRSHQGILSLASFVMNLLWKGFPNMVDKLSPEIGQYFGPRPTILVGPNITELLKMAGDENSATDQQIIIVRDEETRDSLQSKLRSNSIIFTILESKGMEYDDVYLYDFFSSSPYASGWRTLDILLPEGPNYSYASGNMTMCSELKNLYVAITRPRSRLWILESRQNPFMDLLTKKVDKPLANIRFFELQDLESLMPEILPVSATTREEWTRTGAQCMDQGIYKQALRCFENAGDQENIIWAQACIAEQDGREQRARGQMREFKRSFEQATVGFLTVRMLPKAANCYEALGEYIKAAEIWSEQRQHQRAAELFERAGVSHTLRAVDEYYKAKLPAVALNLLLRGGHYVKAVDGLTLHQTRIAKSERKVMARQLNDLLRQGKIPRHLKEKTFNLFVSDDDKKEFLKEYKHFDELWRFLEEREKLDEAFEELVKADEFDLLLKKSYQANEKWQSSRKKDLAEIYNSVNANHVIGCFAKHIDITANSTSNYGDAVWARGWTTFVSCSSCPINTGRLPMKNALGKEDTWRVDFVSTMLTFFPERFLRDADSLALLSDAVAYIWNMSAFQASLQYSSAVLSCLGLLSTHRHQEYRPFPWSMMLNRAAFQKKSMVKVSEIEILLRPKVERAMQHVFQLAKGLFPKLDSCIQCVDRESWDLVRAKDRLPKKHQCHQKLSPASFLRRLEFLVETCRMLGEIKQRCPSSSASNCYDHCTSYLLDLFCYQSAYGQDARIIADVTRRLSTDNSYVILLKDFQRKSPLYPVNNREWTEDDSRWTQDDLSSVLRNYKLLQTLEILRPEGLPKELQENYERRMETPLQMLKYYHDLQSKANPKIMLNRTAGLIEDLNNFVSYNRHKLKSYSSSIISLVEELGTVLLFCGWRSELLVPKSWGILYLPRWVQFLASHSDTLDESHRTDSRKAMYQLTWMFLKMVDQLEGLKQYIAPYVREVLARRSVDFFAIVLVNIGMISPQTPKYKELFADVQKFFDFHSKSLKTKTIHNLPSKPLLKSLMNAFTYYNGKDHLCLHISGEQPRSIQQSGRTAWLKTLGIEVESRPDNISEHKATNIISPRETSTLTTYLLKWNAANLIRRAFRNYQRRKAEKRAQAATRIQICTRRFLKRKAEQRAKAAIVIQTAFRMHQRRKEEKRVKAVIVIQRMYRKYERKKAVQKAQGVIRRACMRYKRDKGYFRSPEGVAVAKIQQVFQEKRKATPKLTTKEYLKLLVVMLTQGVSLYIDIESLYSKYSTMIALKKRHSSRADVNRLFTRIDGTRTTLFQASPKSNTLSLSEEGLRKRILDGKALVGEARKMLNDIEDDNRKVETERPAAGSANQQQTTTSHSQSQVPKPVAGGNKMGDSKAGGGKNTGGGKNKGGGKKGGGKKKTYGKGNKKK</sequence>
<dbReference type="Proteomes" id="UP000267821">
    <property type="component" value="Unassembled WGS sequence"/>
</dbReference>
<dbReference type="Gene3D" id="1.20.5.190">
    <property type="match status" value="1"/>
</dbReference>
<dbReference type="InParanoid" id="A0A3N4M2I8"/>
<dbReference type="EMBL" id="ML121529">
    <property type="protein sequence ID" value="RPB28158.1"/>
    <property type="molecule type" value="Genomic_DNA"/>
</dbReference>
<dbReference type="SUPFAM" id="SSF52540">
    <property type="entry name" value="P-loop containing nucleoside triphosphate hydrolases"/>
    <property type="match status" value="1"/>
</dbReference>
<name>A0A3N4M2I8_9PEZI</name>
<dbReference type="Gene3D" id="1.10.10.160">
    <property type="match status" value="1"/>
</dbReference>
<evidence type="ECO:0000256" key="1">
    <source>
        <dbReference type="ARBA" id="ARBA00022741"/>
    </source>
</evidence>
<dbReference type="Pfam" id="PF13361">
    <property type="entry name" value="UvrD_C"/>
    <property type="match status" value="1"/>
</dbReference>
<protein>
    <recommendedName>
        <fullName evidence="10">UvrD-like helicase ATP-binding domain-containing protein</fullName>
    </recommendedName>
</protein>
<dbReference type="InterPro" id="IPR011990">
    <property type="entry name" value="TPR-like_helical_dom_sf"/>
</dbReference>
<feature type="compositionally biased region" description="Low complexity" evidence="5">
    <location>
        <begin position="1544"/>
        <end position="1555"/>
    </location>
</feature>
<accession>A0A3N4M2I8</accession>
<dbReference type="PROSITE" id="PS50096">
    <property type="entry name" value="IQ"/>
    <property type="match status" value="1"/>
</dbReference>
<dbReference type="InterPro" id="IPR013986">
    <property type="entry name" value="DExx_box_DNA_helicase_dom_sf"/>
</dbReference>
<dbReference type="InterPro" id="IPR014016">
    <property type="entry name" value="UvrD-like_ATP-bd"/>
</dbReference>
<proteinExistence type="predicted"/>
<evidence type="ECO:0000256" key="2">
    <source>
        <dbReference type="ARBA" id="ARBA00022801"/>
    </source>
</evidence>
<dbReference type="PANTHER" id="PTHR21529">
    <property type="entry name" value="MAMMARY TURMOR VIRUS RECEPTOR HOMOLOG 1, 2 MTVR1, 2"/>
    <property type="match status" value="1"/>
</dbReference>
<evidence type="ECO:0000313" key="9">
    <source>
        <dbReference type="Proteomes" id="UP000267821"/>
    </source>
</evidence>
<evidence type="ECO:0000259" key="6">
    <source>
        <dbReference type="Pfam" id="PF00580"/>
    </source>
</evidence>
<gene>
    <name evidence="8" type="ORF">L211DRAFT_362000</name>
</gene>
<evidence type="ECO:0000313" key="8">
    <source>
        <dbReference type="EMBL" id="RPB28158.1"/>
    </source>
</evidence>
<dbReference type="InterPro" id="IPR014017">
    <property type="entry name" value="DNA_helicase_UvrD-like_C"/>
</dbReference>
<feature type="domain" description="UvrD-like helicase C-terminal" evidence="7">
    <location>
        <begin position="297"/>
        <end position="380"/>
    </location>
</feature>
<feature type="compositionally biased region" description="Gly residues" evidence="5">
    <location>
        <begin position="1570"/>
        <end position="1583"/>
    </location>
</feature>
<dbReference type="InterPro" id="IPR027417">
    <property type="entry name" value="P-loop_NTPase"/>
</dbReference>
<keyword evidence="3" id="KW-0347">Helicase</keyword>
<dbReference type="GO" id="GO:0005524">
    <property type="term" value="F:ATP binding"/>
    <property type="evidence" value="ECO:0007669"/>
    <property type="project" value="UniProtKB-KW"/>
</dbReference>
<organism evidence="8 9">
    <name type="scientific">Terfezia boudieri ATCC MYA-4762</name>
    <dbReference type="NCBI Taxonomy" id="1051890"/>
    <lineage>
        <taxon>Eukaryota</taxon>
        <taxon>Fungi</taxon>
        <taxon>Dikarya</taxon>
        <taxon>Ascomycota</taxon>
        <taxon>Pezizomycotina</taxon>
        <taxon>Pezizomycetes</taxon>
        <taxon>Pezizales</taxon>
        <taxon>Pezizaceae</taxon>
        <taxon>Terfezia</taxon>
    </lineage>
</organism>
<reference evidence="8 9" key="1">
    <citation type="journal article" date="2018" name="Nat. Ecol. Evol.">
        <title>Pezizomycetes genomes reveal the molecular basis of ectomycorrhizal truffle lifestyle.</title>
        <authorList>
            <person name="Murat C."/>
            <person name="Payen T."/>
            <person name="Noel B."/>
            <person name="Kuo A."/>
            <person name="Morin E."/>
            <person name="Chen J."/>
            <person name="Kohler A."/>
            <person name="Krizsan K."/>
            <person name="Balestrini R."/>
            <person name="Da Silva C."/>
            <person name="Montanini B."/>
            <person name="Hainaut M."/>
            <person name="Levati E."/>
            <person name="Barry K.W."/>
            <person name="Belfiori B."/>
            <person name="Cichocki N."/>
            <person name="Clum A."/>
            <person name="Dockter R.B."/>
            <person name="Fauchery L."/>
            <person name="Guy J."/>
            <person name="Iotti M."/>
            <person name="Le Tacon F."/>
            <person name="Lindquist E.A."/>
            <person name="Lipzen A."/>
            <person name="Malagnac F."/>
            <person name="Mello A."/>
            <person name="Molinier V."/>
            <person name="Miyauchi S."/>
            <person name="Poulain J."/>
            <person name="Riccioni C."/>
            <person name="Rubini A."/>
            <person name="Sitrit Y."/>
            <person name="Splivallo R."/>
            <person name="Traeger S."/>
            <person name="Wang M."/>
            <person name="Zifcakova L."/>
            <person name="Wipf D."/>
            <person name="Zambonelli A."/>
            <person name="Paolocci F."/>
            <person name="Nowrousian M."/>
            <person name="Ottonello S."/>
            <person name="Baldrian P."/>
            <person name="Spatafora J.W."/>
            <person name="Henrissat B."/>
            <person name="Nagy L.G."/>
            <person name="Aury J.M."/>
            <person name="Wincker P."/>
            <person name="Grigoriev I.V."/>
            <person name="Bonfante P."/>
            <person name="Martin F.M."/>
        </authorList>
    </citation>
    <scope>NUCLEOTIDE SEQUENCE [LARGE SCALE GENOMIC DNA]</scope>
    <source>
        <strain evidence="8 9">ATCC MYA-4762</strain>
    </source>
</reference>
<dbReference type="GO" id="GO:0016787">
    <property type="term" value="F:hydrolase activity"/>
    <property type="evidence" value="ECO:0007669"/>
    <property type="project" value="UniProtKB-KW"/>
</dbReference>
<feature type="compositionally biased region" description="Basic and acidic residues" evidence="5">
    <location>
        <begin position="1526"/>
        <end position="1536"/>
    </location>
</feature>
<keyword evidence="4" id="KW-0067">ATP-binding</keyword>
<evidence type="ECO:0000256" key="4">
    <source>
        <dbReference type="ARBA" id="ARBA00022840"/>
    </source>
</evidence>
<feature type="region of interest" description="Disordered" evidence="5">
    <location>
        <begin position="1526"/>
        <end position="1603"/>
    </location>
</feature>
<keyword evidence="9" id="KW-1185">Reference proteome</keyword>
<dbReference type="SUPFAM" id="SSF48452">
    <property type="entry name" value="TPR-like"/>
    <property type="match status" value="1"/>
</dbReference>
<evidence type="ECO:0000256" key="5">
    <source>
        <dbReference type="SAM" id="MobiDB-lite"/>
    </source>
</evidence>
<dbReference type="InterPro" id="IPR039904">
    <property type="entry name" value="TRANK1"/>
</dbReference>
<evidence type="ECO:0000256" key="3">
    <source>
        <dbReference type="ARBA" id="ARBA00022806"/>
    </source>
</evidence>
<dbReference type="OrthoDB" id="5392774at2759"/>
<evidence type="ECO:0000259" key="7">
    <source>
        <dbReference type="Pfam" id="PF13361"/>
    </source>
</evidence>
<dbReference type="Pfam" id="PF00580">
    <property type="entry name" value="UvrD-helicase"/>
    <property type="match status" value="1"/>
</dbReference>